<evidence type="ECO:0008006" key="4">
    <source>
        <dbReference type="Google" id="ProtNLM"/>
    </source>
</evidence>
<sequence>MPQLLKYLPLLGLLAAGSTACSSHDDAADPQPAAVTDPATLTTLKTGSVVAQGGTSSKGTLLVARNAAGKELVRLNPDFMTEFHTGSVAIYLARSADQIRVQRAANPANVLKVGVITQNGLQDLVYEGSHAGFTHVVLYCEAAQYNFGAAELK</sequence>
<feature type="signal peptide" evidence="1">
    <location>
        <begin position="1"/>
        <end position="27"/>
    </location>
</feature>
<proteinExistence type="predicted"/>
<dbReference type="PROSITE" id="PS51257">
    <property type="entry name" value="PROKAR_LIPOPROTEIN"/>
    <property type="match status" value="1"/>
</dbReference>
<organism evidence="2 3">
    <name type="scientific">Hymenobacter rigui</name>
    <dbReference type="NCBI Taxonomy" id="334424"/>
    <lineage>
        <taxon>Bacteria</taxon>
        <taxon>Pseudomonadati</taxon>
        <taxon>Bacteroidota</taxon>
        <taxon>Cytophagia</taxon>
        <taxon>Cytophagales</taxon>
        <taxon>Hymenobacteraceae</taxon>
        <taxon>Hymenobacter</taxon>
    </lineage>
</organism>
<dbReference type="AlphaFoldDB" id="A0A428KTF0"/>
<comment type="caution">
    <text evidence="2">The sequence shown here is derived from an EMBL/GenBank/DDBJ whole genome shotgun (WGS) entry which is preliminary data.</text>
</comment>
<gene>
    <name evidence="2" type="ORF">EI291_04480</name>
</gene>
<evidence type="ECO:0000256" key="1">
    <source>
        <dbReference type="SAM" id="SignalP"/>
    </source>
</evidence>
<protein>
    <recommendedName>
        <fullName evidence="4">DM13 domain-containing protein</fullName>
    </recommendedName>
</protein>
<evidence type="ECO:0000313" key="3">
    <source>
        <dbReference type="Proteomes" id="UP000273500"/>
    </source>
</evidence>
<accession>A0A428KTF0</accession>
<name>A0A428KTF0_9BACT</name>
<feature type="chain" id="PRO_5019308189" description="DM13 domain-containing protein" evidence="1">
    <location>
        <begin position="28"/>
        <end position="153"/>
    </location>
</feature>
<dbReference type="Proteomes" id="UP000273500">
    <property type="component" value="Unassembled WGS sequence"/>
</dbReference>
<dbReference type="EMBL" id="RWIT01000002">
    <property type="protein sequence ID" value="RSK49908.1"/>
    <property type="molecule type" value="Genomic_DNA"/>
</dbReference>
<keyword evidence="3" id="KW-1185">Reference proteome</keyword>
<dbReference type="OrthoDB" id="884433at2"/>
<keyword evidence="1" id="KW-0732">Signal</keyword>
<reference evidence="2 3" key="1">
    <citation type="submission" date="2018-12" db="EMBL/GenBank/DDBJ databases">
        <authorList>
            <person name="Feng G."/>
            <person name="Zhu H."/>
        </authorList>
    </citation>
    <scope>NUCLEOTIDE SEQUENCE [LARGE SCALE GENOMIC DNA]</scope>
    <source>
        <strain evidence="2 3">KCTC 12533</strain>
    </source>
</reference>
<evidence type="ECO:0000313" key="2">
    <source>
        <dbReference type="EMBL" id="RSK49908.1"/>
    </source>
</evidence>
<dbReference type="RefSeq" id="WP_125418446.1">
    <property type="nucleotide sequence ID" value="NZ_RWIT01000002.1"/>
</dbReference>